<dbReference type="Proteomes" id="UP001148629">
    <property type="component" value="Unassembled WGS sequence"/>
</dbReference>
<comment type="caution">
    <text evidence="1">The sequence shown here is derived from an EMBL/GenBank/DDBJ whole genome shotgun (WGS) entry which is preliminary data.</text>
</comment>
<proteinExistence type="predicted"/>
<reference evidence="1" key="1">
    <citation type="submission" date="2022-08" db="EMBL/GenBank/DDBJ databases">
        <title>Genome Sequence of Fusarium decemcellulare.</title>
        <authorList>
            <person name="Buettner E."/>
        </authorList>
    </citation>
    <scope>NUCLEOTIDE SEQUENCE</scope>
    <source>
        <strain evidence="1">Babe19</strain>
    </source>
</reference>
<accession>A0ACC1S1T7</accession>
<organism evidence="1 2">
    <name type="scientific">Fusarium decemcellulare</name>
    <dbReference type="NCBI Taxonomy" id="57161"/>
    <lineage>
        <taxon>Eukaryota</taxon>
        <taxon>Fungi</taxon>
        <taxon>Dikarya</taxon>
        <taxon>Ascomycota</taxon>
        <taxon>Pezizomycotina</taxon>
        <taxon>Sordariomycetes</taxon>
        <taxon>Hypocreomycetidae</taxon>
        <taxon>Hypocreales</taxon>
        <taxon>Nectriaceae</taxon>
        <taxon>Fusarium</taxon>
        <taxon>Fusarium decemcellulare species complex</taxon>
    </lineage>
</organism>
<name>A0ACC1S1T7_9HYPO</name>
<evidence type="ECO:0000313" key="2">
    <source>
        <dbReference type="Proteomes" id="UP001148629"/>
    </source>
</evidence>
<sequence length="250" mass="27833">MASEGPSDEAANKAANENGESQPLCEYEIIPDGDIILVAGPEKKRVRLSSHLLYTTSQVFKAMIHSGFKEGETFRQSDGAFIEIELPSDNAATFFNAFRALYCPDPTRQLSPKEVQQVAILADKYDMAGHFVYAASFWLVQQGTANKWTIEQLWQLFTASYWLKCPLGFIHFSKKLVFKKSVPLVKYVSGMPDKALGFKLCLAIESIRHARLQKDITTEVGVCLSCFDGATEGFVKPGPNCETPHYHIPS</sequence>
<protein>
    <submittedName>
        <fullName evidence="1">Uncharacterized protein</fullName>
    </submittedName>
</protein>
<evidence type="ECO:0000313" key="1">
    <source>
        <dbReference type="EMBL" id="KAJ3530269.1"/>
    </source>
</evidence>
<dbReference type="EMBL" id="JANRMS010001191">
    <property type="protein sequence ID" value="KAJ3530269.1"/>
    <property type="molecule type" value="Genomic_DNA"/>
</dbReference>
<keyword evidence="2" id="KW-1185">Reference proteome</keyword>
<gene>
    <name evidence="1" type="ORF">NM208_g9402</name>
</gene>